<organism evidence="2 3">
    <name type="scientific">Fusarium torulosum</name>
    <dbReference type="NCBI Taxonomy" id="33205"/>
    <lineage>
        <taxon>Eukaryota</taxon>
        <taxon>Fungi</taxon>
        <taxon>Dikarya</taxon>
        <taxon>Ascomycota</taxon>
        <taxon>Pezizomycotina</taxon>
        <taxon>Sordariomycetes</taxon>
        <taxon>Hypocreomycetidae</taxon>
        <taxon>Hypocreales</taxon>
        <taxon>Nectriaceae</taxon>
        <taxon>Fusarium</taxon>
    </lineage>
</organism>
<reference evidence="2" key="1">
    <citation type="submission" date="2018-03" db="EMBL/GenBank/DDBJ databases">
        <authorList>
            <person name="Guldener U."/>
        </authorList>
    </citation>
    <scope>NUCLEOTIDE SEQUENCE</scope>
</reference>
<dbReference type="Proteomes" id="UP001187734">
    <property type="component" value="Unassembled WGS sequence"/>
</dbReference>
<comment type="caution">
    <text evidence="2">The sequence shown here is derived from an EMBL/GenBank/DDBJ whole genome shotgun (WGS) entry which is preliminary data.</text>
</comment>
<proteinExistence type="predicted"/>
<evidence type="ECO:0000313" key="2">
    <source>
        <dbReference type="EMBL" id="SPJ73118.1"/>
    </source>
</evidence>
<protein>
    <submittedName>
        <fullName evidence="2">Uncharacterized protein</fullName>
    </submittedName>
</protein>
<evidence type="ECO:0000256" key="1">
    <source>
        <dbReference type="SAM" id="Coils"/>
    </source>
</evidence>
<evidence type="ECO:0000313" key="3">
    <source>
        <dbReference type="Proteomes" id="UP001187734"/>
    </source>
</evidence>
<sequence>MIEIDSSTLPTELLHQIFELFCQHCAEKHTTPRHDIWDQNQKIKENRRCLINLSLTCTKWGYAAQQVLHHHFGFLETTYEQQISFCRTICGNPELGRQLRVAKFRRIGTFLNVKLAGDWIAEPLAKYSEFISYPGSIFDMDSLTWEDYIAPLILLQTPNLEHAVLHGLDDWLVFKDFNVRNVTQARALPQNLKSLSLGRQHRMIWLNPERSVMIQDTFMSVFLATFEKLQMLTISRPHLYLLFKPPPLQNLRSLRLFNVATVEDKLRLLIDGAPSLEEFVFWEMERAELAPHPYVTPDEVFKILSSRKLTLRKIVLQMMATSVLFANTDQLTTPETLRDLAQLTKLEQLRMNPEMFCNIPELLTRKQALSDEAFINIFPPSLQILCIDATIIGFNCFGAALGAYARSTYNKQPEEQKFKQLTLHITSVFPRHQFGWLNLREPSEECLQAMRDVVSGKWEENGNGRLDITLEQLQWIDKYWTQADEDRSLQARLEAYEEDSQRLQQQLDQEKRERQKVRETQDQRYRLLEAEVQSLKEKLDAQSSMSLPVVPQQTEEHVSETHDATSPEPWALRPQDPILLLASAPEGFQWPSVAQKAPVIPRYTVRDGSLKTRNRGIRGEMGFE</sequence>
<keyword evidence="1" id="KW-0175">Coiled coil</keyword>
<dbReference type="EMBL" id="ONZP01000088">
    <property type="protein sequence ID" value="SPJ73118.1"/>
    <property type="molecule type" value="Genomic_DNA"/>
</dbReference>
<name>A0AAE8M3J5_9HYPO</name>
<dbReference type="AlphaFoldDB" id="A0AAE8M3J5"/>
<gene>
    <name evidence="2" type="ORF">FTOL_02847</name>
</gene>
<accession>A0AAE8M3J5</accession>
<feature type="coiled-coil region" evidence="1">
    <location>
        <begin position="486"/>
        <end position="545"/>
    </location>
</feature>
<keyword evidence="3" id="KW-1185">Reference proteome</keyword>